<dbReference type="AlphaFoldDB" id="A0A0C2ZDW2"/>
<dbReference type="Proteomes" id="UP000053989">
    <property type="component" value="Unassembled WGS sequence"/>
</dbReference>
<evidence type="ECO:0000313" key="2">
    <source>
        <dbReference type="Proteomes" id="UP000053989"/>
    </source>
</evidence>
<name>A0A0C2ZDW2_9AGAM</name>
<dbReference type="InParanoid" id="A0A0C2ZDW2"/>
<dbReference type="EMBL" id="KN822067">
    <property type="protein sequence ID" value="KIM59963.1"/>
    <property type="molecule type" value="Genomic_DNA"/>
</dbReference>
<dbReference type="HOGENOM" id="CLU_1807368_0_0_1"/>
<accession>A0A0C2ZDW2</accession>
<protein>
    <submittedName>
        <fullName evidence="1">Uncharacterized protein</fullName>
    </submittedName>
</protein>
<sequence>MGQWTAYKFQQVSCDHVGIKATAHLTGEVHCWHAGHDVSKPHPPKALELRDCLILSVEKVLEEPRKQTEHSSSFTSAVSRWPPVVPQSWFLHKSHELLLVMDIITAPYSPVHHGWPFWSAPNHMGGVDRAVCWIIRFKYSHNS</sequence>
<proteinExistence type="predicted"/>
<gene>
    <name evidence="1" type="ORF">SCLCIDRAFT_973679</name>
</gene>
<reference evidence="2" key="2">
    <citation type="submission" date="2015-01" db="EMBL/GenBank/DDBJ databases">
        <title>Evolutionary Origins and Diversification of the Mycorrhizal Mutualists.</title>
        <authorList>
            <consortium name="DOE Joint Genome Institute"/>
            <consortium name="Mycorrhizal Genomics Consortium"/>
            <person name="Kohler A."/>
            <person name="Kuo A."/>
            <person name="Nagy L.G."/>
            <person name="Floudas D."/>
            <person name="Copeland A."/>
            <person name="Barry K.W."/>
            <person name="Cichocki N."/>
            <person name="Veneault-Fourrey C."/>
            <person name="LaButti K."/>
            <person name="Lindquist E.A."/>
            <person name="Lipzen A."/>
            <person name="Lundell T."/>
            <person name="Morin E."/>
            <person name="Murat C."/>
            <person name="Riley R."/>
            <person name="Ohm R."/>
            <person name="Sun H."/>
            <person name="Tunlid A."/>
            <person name="Henrissat B."/>
            <person name="Grigoriev I.V."/>
            <person name="Hibbett D.S."/>
            <person name="Martin F."/>
        </authorList>
    </citation>
    <scope>NUCLEOTIDE SEQUENCE [LARGE SCALE GENOMIC DNA]</scope>
    <source>
        <strain evidence="2">Foug A</strain>
    </source>
</reference>
<reference evidence="1 2" key="1">
    <citation type="submission" date="2014-04" db="EMBL/GenBank/DDBJ databases">
        <authorList>
            <consortium name="DOE Joint Genome Institute"/>
            <person name="Kuo A."/>
            <person name="Kohler A."/>
            <person name="Nagy L.G."/>
            <person name="Floudas D."/>
            <person name="Copeland A."/>
            <person name="Barry K.W."/>
            <person name="Cichocki N."/>
            <person name="Veneault-Fourrey C."/>
            <person name="LaButti K."/>
            <person name="Lindquist E.A."/>
            <person name="Lipzen A."/>
            <person name="Lundell T."/>
            <person name="Morin E."/>
            <person name="Murat C."/>
            <person name="Sun H."/>
            <person name="Tunlid A."/>
            <person name="Henrissat B."/>
            <person name="Grigoriev I.V."/>
            <person name="Hibbett D.S."/>
            <person name="Martin F."/>
            <person name="Nordberg H.P."/>
            <person name="Cantor M.N."/>
            <person name="Hua S.X."/>
        </authorList>
    </citation>
    <scope>NUCLEOTIDE SEQUENCE [LARGE SCALE GENOMIC DNA]</scope>
    <source>
        <strain evidence="1 2">Foug A</strain>
    </source>
</reference>
<keyword evidence="2" id="KW-1185">Reference proteome</keyword>
<evidence type="ECO:0000313" key="1">
    <source>
        <dbReference type="EMBL" id="KIM59963.1"/>
    </source>
</evidence>
<organism evidence="1 2">
    <name type="scientific">Scleroderma citrinum Foug A</name>
    <dbReference type="NCBI Taxonomy" id="1036808"/>
    <lineage>
        <taxon>Eukaryota</taxon>
        <taxon>Fungi</taxon>
        <taxon>Dikarya</taxon>
        <taxon>Basidiomycota</taxon>
        <taxon>Agaricomycotina</taxon>
        <taxon>Agaricomycetes</taxon>
        <taxon>Agaricomycetidae</taxon>
        <taxon>Boletales</taxon>
        <taxon>Sclerodermatineae</taxon>
        <taxon>Sclerodermataceae</taxon>
        <taxon>Scleroderma</taxon>
    </lineage>
</organism>